<evidence type="ECO:0000256" key="1">
    <source>
        <dbReference type="SAM" id="MobiDB-lite"/>
    </source>
</evidence>
<dbReference type="GeneID" id="25319949"/>
<feature type="compositionally biased region" description="Polar residues" evidence="1">
    <location>
        <begin position="390"/>
        <end position="401"/>
    </location>
</feature>
<feature type="region of interest" description="Disordered" evidence="1">
    <location>
        <begin position="364"/>
        <end position="401"/>
    </location>
</feature>
<dbReference type="RefSeq" id="XP_013324986.1">
    <property type="nucleotide sequence ID" value="XM_013469532.1"/>
</dbReference>
<accession>A0A0F4YJH6</accession>
<sequence length="603" mass="64922">MANSQPLFNTMDSSFQSYADEWVDFDAFINFHADDYSQTDLMGNFFPQDNQSLPAECLDLPDMQLCGPAFESPVQTTPTDDSLLDSNPVLSPTQSSQSTLDYRIAEGPSFQNMEFTPLTTFADISNECFSQETSAAIRNLVYSRATADPRSTSMKEKRRDAAIALHLQRLNEAYLHDTGLVADPEPENLSPGSNFYPGSVSPQSLQGSYPGLSGTASTQSPSTPASASSKEEQQASQYPSGGVEMVLDLNMNAATRLPKKQKPRTKAQIESYINVRRNGACEKHRRQHKKCNCLDKLATGVAPKAKVRKPFGLSRTAQGQPVKSVQQGEFVPTVADTSKMFRLPSPLYTGSMLGRTYSSQAASAQSMSSGLSGDTVRPQPNSHVKERLSTRSSPTASSVFSQPERPFAYAGISPVPGNSNLARATPASSVHESGVVPIQQARRQSESVAKERRKRQWESNLLFSLSGSGLRHAVETVPEGKQNLTNAVSPQVLAGVFLSVVASAVLRYLQFAMAVASWLQTYSSVVVATALHGYNIGLTGLNMASAESLGCTVAQLHYGCAEHALLKGVGVVICCSEYNCYKTGGGHTSAANSHDGIELTLGN</sequence>
<feature type="region of interest" description="Disordered" evidence="1">
    <location>
        <begin position="181"/>
        <end position="239"/>
    </location>
</feature>
<feature type="compositionally biased region" description="Low complexity" evidence="1">
    <location>
        <begin position="213"/>
        <end position="228"/>
    </location>
</feature>
<feature type="compositionally biased region" description="Polar residues" evidence="1">
    <location>
        <begin position="420"/>
        <end position="431"/>
    </location>
</feature>
<proteinExistence type="predicted"/>
<evidence type="ECO:0000313" key="2">
    <source>
        <dbReference type="EMBL" id="KKA18374.1"/>
    </source>
</evidence>
<dbReference type="AlphaFoldDB" id="A0A0F4YJH6"/>
<feature type="region of interest" description="Disordered" evidence="1">
    <location>
        <begin position="69"/>
        <end position="98"/>
    </location>
</feature>
<reference evidence="2 3" key="1">
    <citation type="submission" date="2015-04" db="EMBL/GenBank/DDBJ databases">
        <authorList>
            <person name="Heijne W.H."/>
            <person name="Fedorova N.D."/>
            <person name="Nierman W.C."/>
            <person name="Vollebregt A.W."/>
            <person name="Zhao Z."/>
            <person name="Wu L."/>
            <person name="Kumar M."/>
            <person name="Stam H."/>
            <person name="van den Berg M.A."/>
            <person name="Pel H.J."/>
        </authorList>
    </citation>
    <scope>NUCLEOTIDE SEQUENCE [LARGE SCALE GENOMIC DNA]</scope>
    <source>
        <strain evidence="2 3">CBS 393.64</strain>
    </source>
</reference>
<keyword evidence="3" id="KW-1185">Reference proteome</keyword>
<protein>
    <submittedName>
        <fullName evidence="2">Uncharacterized protein</fullName>
    </submittedName>
</protein>
<feature type="compositionally biased region" description="Polar residues" evidence="1">
    <location>
        <begin position="73"/>
        <end position="98"/>
    </location>
</feature>
<evidence type="ECO:0000313" key="3">
    <source>
        <dbReference type="Proteomes" id="UP000053958"/>
    </source>
</evidence>
<organism evidence="2 3">
    <name type="scientific">Rasamsonia emersonii (strain ATCC 16479 / CBS 393.64 / IMI 116815)</name>
    <dbReference type="NCBI Taxonomy" id="1408163"/>
    <lineage>
        <taxon>Eukaryota</taxon>
        <taxon>Fungi</taxon>
        <taxon>Dikarya</taxon>
        <taxon>Ascomycota</taxon>
        <taxon>Pezizomycotina</taxon>
        <taxon>Eurotiomycetes</taxon>
        <taxon>Eurotiomycetidae</taxon>
        <taxon>Eurotiales</taxon>
        <taxon>Trichocomaceae</taxon>
        <taxon>Rasamsonia</taxon>
    </lineage>
</organism>
<gene>
    <name evidence="2" type="ORF">T310_7679</name>
</gene>
<dbReference type="EMBL" id="LASV01000463">
    <property type="protein sequence ID" value="KKA18374.1"/>
    <property type="molecule type" value="Genomic_DNA"/>
</dbReference>
<dbReference type="OrthoDB" id="4346289at2759"/>
<name>A0A0F4YJH6_RASE3</name>
<feature type="region of interest" description="Disordered" evidence="1">
    <location>
        <begin position="420"/>
        <end position="451"/>
    </location>
</feature>
<dbReference type="Proteomes" id="UP000053958">
    <property type="component" value="Unassembled WGS sequence"/>
</dbReference>
<comment type="caution">
    <text evidence="2">The sequence shown here is derived from an EMBL/GenBank/DDBJ whole genome shotgun (WGS) entry which is preliminary data.</text>
</comment>